<sequence length="142" mass="16201">MKKRIVLTGLVLLSLTACLKEKKTTEKEEVAATEATTETSNVTLDNGKLWIANPETTEGIHNLQKIISERKQEATGAVLKEALENEFQMIFEKCTMEGEAHEQLHNYLLPLKMKLNKLDGTNDAEVLKDIENYLKEYPKYFK</sequence>
<dbReference type="RefSeq" id="WP_023570911.1">
    <property type="nucleotide sequence ID" value="NZ_AVBI01000016.1"/>
</dbReference>
<protein>
    <recommendedName>
        <fullName evidence="3">Lipoprotein</fullName>
    </recommendedName>
</protein>
<accession>V6RZP7</accession>
<dbReference type="EMBL" id="VLKQ01000002">
    <property type="protein sequence ID" value="TWI14496.1"/>
    <property type="molecule type" value="Genomic_DNA"/>
</dbReference>
<evidence type="ECO:0008006" key="3">
    <source>
        <dbReference type="Google" id="ProtNLM"/>
    </source>
</evidence>
<evidence type="ECO:0000313" key="1">
    <source>
        <dbReference type="EMBL" id="TWI14496.1"/>
    </source>
</evidence>
<keyword evidence="2" id="KW-1185">Reference proteome</keyword>
<dbReference type="OrthoDB" id="1440611at2"/>
<reference evidence="1 2" key="1">
    <citation type="journal article" date="2015" name="Stand. Genomic Sci.">
        <title>Genomic Encyclopedia of Bacterial and Archaeal Type Strains, Phase III: the genomes of soil and plant-associated and newly described type strains.</title>
        <authorList>
            <person name="Whitman W.B."/>
            <person name="Woyke T."/>
            <person name="Klenk H.P."/>
            <person name="Zhou Y."/>
            <person name="Lilburn T.G."/>
            <person name="Beck B.J."/>
            <person name="De Vos P."/>
            <person name="Vandamme P."/>
            <person name="Eisen J.A."/>
            <person name="Garrity G."/>
            <person name="Hugenholtz P."/>
            <person name="Kyrpides N.C."/>
        </authorList>
    </citation>
    <scope>NUCLEOTIDE SEQUENCE [LARGE SCALE GENOMIC DNA]</scope>
    <source>
        <strain evidence="1 2">CGMCC 1.7270</strain>
    </source>
</reference>
<organism evidence="1 2">
    <name type="scientific">Flavobacterium cauense R2A-7</name>
    <dbReference type="NCBI Taxonomy" id="1341154"/>
    <lineage>
        <taxon>Bacteria</taxon>
        <taxon>Pseudomonadati</taxon>
        <taxon>Bacteroidota</taxon>
        <taxon>Flavobacteriia</taxon>
        <taxon>Flavobacteriales</taxon>
        <taxon>Flavobacteriaceae</taxon>
        <taxon>Flavobacterium</taxon>
    </lineage>
</organism>
<dbReference type="PROSITE" id="PS51257">
    <property type="entry name" value="PROKAR_LIPOPROTEIN"/>
    <property type="match status" value="1"/>
</dbReference>
<proteinExistence type="predicted"/>
<dbReference type="Proteomes" id="UP000319848">
    <property type="component" value="Unassembled WGS sequence"/>
</dbReference>
<comment type="caution">
    <text evidence="1">The sequence shown here is derived from an EMBL/GenBank/DDBJ whole genome shotgun (WGS) entry which is preliminary data.</text>
</comment>
<gene>
    <name evidence="1" type="ORF">IP98_00453</name>
</gene>
<evidence type="ECO:0000313" key="2">
    <source>
        <dbReference type="Proteomes" id="UP000319848"/>
    </source>
</evidence>
<name>V6RZP7_9FLAO</name>
<dbReference type="AlphaFoldDB" id="V6RZP7"/>
<dbReference type="STRING" id="1341154.FCR2A7T_17890"/>